<keyword evidence="1" id="KW-0732">Signal</keyword>
<dbReference type="AlphaFoldDB" id="A0A7I7YHR1"/>
<dbReference type="EMBL" id="AP022613">
    <property type="protein sequence ID" value="BBZ40381.1"/>
    <property type="molecule type" value="Genomic_DNA"/>
</dbReference>
<proteinExistence type="predicted"/>
<evidence type="ECO:0008006" key="4">
    <source>
        <dbReference type="Google" id="ProtNLM"/>
    </source>
</evidence>
<feature type="signal peptide" evidence="1">
    <location>
        <begin position="1"/>
        <end position="23"/>
    </location>
</feature>
<keyword evidence="3" id="KW-1185">Reference proteome</keyword>
<evidence type="ECO:0000256" key="1">
    <source>
        <dbReference type="SAM" id="SignalP"/>
    </source>
</evidence>
<gene>
    <name evidence="2" type="ORF">MCNS_34440</name>
</gene>
<name>A0A7I7YHR1_9MYCO</name>
<evidence type="ECO:0000313" key="3">
    <source>
        <dbReference type="Proteomes" id="UP000467385"/>
    </source>
</evidence>
<organism evidence="2 3">
    <name type="scientific">Mycobacterium conspicuum</name>
    <dbReference type="NCBI Taxonomy" id="44010"/>
    <lineage>
        <taxon>Bacteria</taxon>
        <taxon>Bacillati</taxon>
        <taxon>Actinomycetota</taxon>
        <taxon>Actinomycetes</taxon>
        <taxon>Mycobacteriales</taxon>
        <taxon>Mycobacteriaceae</taxon>
        <taxon>Mycobacterium</taxon>
    </lineage>
</organism>
<protein>
    <recommendedName>
        <fullName evidence="4">Excalibur calcium-binding domain-containing protein</fullName>
    </recommendedName>
</protein>
<sequence length="100" mass="9966">MGRLAALTIAFAMGLTFTPAVNADTGDVSSARAFGEVTHIPQNPSSSCDPNYSGACVPIASDVDCAGGSGNGPAYVQGPVTVVGKDIYGLDRDGNGIGCE</sequence>
<dbReference type="Proteomes" id="UP000467385">
    <property type="component" value="Chromosome"/>
</dbReference>
<feature type="chain" id="PRO_5029818336" description="Excalibur calcium-binding domain-containing protein" evidence="1">
    <location>
        <begin position="24"/>
        <end position="100"/>
    </location>
</feature>
<evidence type="ECO:0000313" key="2">
    <source>
        <dbReference type="EMBL" id="BBZ40381.1"/>
    </source>
</evidence>
<accession>A0A7I7YHR1</accession>
<reference evidence="2 3" key="1">
    <citation type="journal article" date="2019" name="Emerg. Microbes Infect.">
        <title>Comprehensive subspecies identification of 175 nontuberculous mycobacteria species based on 7547 genomic profiles.</title>
        <authorList>
            <person name="Matsumoto Y."/>
            <person name="Kinjo T."/>
            <person name="Motooka D."/>
            <person name="Nabeya D."/>
            <person name="Jung N."/>
            <person name="Uechi K."/>
            <person name="Horii T."/>
            <person name="Iida T."/>
            <person name="Fujita J."/>
            <person name="Nakamura S."/>
        </authorList>
    </citation>
    <scope>NUCLEOTIDE SEQUENCE [LARGE SCALE GENOMIC DNA]</scope>
    <source>
        <strain evidence="2 3">JCM 14738</strain>
    </source>
</reference>